<accession>A0A0H3ZNV8</accession>
<proteinExistence type="predicted"/>
<sequence length="67" mass="7529">MDMINKAHPVEVAKKLVLSGAEQAGFQKLVKMGKADLTVESLMLQSKYCCLFSKQELEAAKWRLENT</sequence>
<protein>
    <submittedName>
        <fullName evidence="1">Uncharacterized protein</fullName>
    </submittedName>
</protein>
<dbReference type="EMBL" id="KP795468">
    <property type="protein sequence ID" value="AKN36102.1"/>
    <property type="molecule type" value="Genomic_DNA"/>
</dbReference>
<name>A0A0H3ZNV8_9VIBR</name>
<evidence type="ECO:0000313" key="1">
    <source>
        <dbReference type="EMBL" id="AKN36102.1"/>
    </source>
</evidence>
<organism evidence="1">
    <name type="scientific">Vibrio tasmaniensis</name>
    <dbReference type="NCBI Taxonomy" id="212663"/>
    <lineage>
        <taxon>Bacteria</taxon>
        <taxon>Pseudomonadati</taxon>
        <taxon>Pseudomonadota</taxon>
        <taxon>Gammaproteobacteria</taxon>
        <taxon>Vibrionales</taxon>
        <taxon>Vibrionaceae</taxon>
        <taxon>Vibrio</taxon>
    </lineage>
</organism>
<dbReference type="AlphaFoldDB" id="A0A0H3ZNV8"/>
<reference evidence="1" key="1">
    <citation type="journal article" date="2015" name="MBio">
        <title>Eco-Evolutionary Dynamics of Episomes among Ecologically Cohesive Bacterial Populations.</title>
        <authorList>
            <person name="Xue H."/>
            <person name="Cordero O.X."/>
            <person name="Camas F.M."/>
            <person name="Trimble W."/>
            <person name="Meyer F."/>
            <person name="Guglielmini J."/>
            <person name="Rocha E.P."/>
            <person name="Polz M.F."/>
        </authorList>
    </citation>
    <scope>NUCLEOTIDE SEQUENCE</scope>
    <source>
        <strain evidence="1">1F_279</strain>
    </source>
</reference>